<gene>
    <name evidence="7" type="ORF">HLASA_1597</name>
    <name evidence="6" type="ORF">HLASF_1610</name>
</gene>
<evidence type="ECO:0000313" key="8">
    <source>
        <dbReference type="Proteomes" id="UP000060390"/>
    </source>
</evidence>
<sequence>MDYDEQLDRALENKPDTAGEETRFDVPEPRVRPEGHVTVYENFQATVDRLGREEDHVLKFLQDELGTSAQIDERGRARLKGEFNRRRIQNVLDEYVETYVLCPECGLPDTKLTTEQGVERIACDACGARSSV</sequence>
<comment type="similarity">
    <text evidence="1">Belongs to the eIF-2-beta/eIF-5 family.</text>
</comment>
<dbReference type="KEGG" id="hsu:HLASF_1610"/>
<evidence type="ECO:0000259" key="5">
    <source>
        <dbReference type="SMART" id="SM00653"/>
    </source>
</evidence>
<evidence type="ECO:0000313" key="7">
    <source>
        <dbReference type="EMBL" id="ALG82482.1"/>
    </source>
</evidence>
<feature type="domain" description="Translation initiation factor IF2/IF5" evidence="5">
    <location>
        <begin position="21"/>
        <end position="129"/>
    </location>
</feature>
<evidence type="ECO:0000313" key="6">
    <source>
        <dbReference type="EMBL" id="AKH98088.1"/>
    </source>
</evidence>
<dbReference type="InterPro" id="IPR016189">
    <property type="entry name" value="Transl_init_fac_IF2/IF5_N"/>
</dbReference>
<dbReference type="PANTHER" id="PTHR23001:SF3">
    <property type="entry name" value="EUKARYOTIC TRANSLATION INITIATION FACTOR 2 SUBUNIT 2"/>
    <property type="match status" value="1"/>
</dbReference>
<dbReference type="Pfam" id="PF01873">
    <property type="entry name" value="eIF-5_eIF-2B"/>
    <property type="match status" value="1"/>
</dbReference>
<protein>
    <submittedName>
        <fullName evidence="6">Translation initiation factor IF-2 subunit beta</fullName>
    </submittedName>
</protein>
<dbReference type="AlphaFoldDB" id="A0A0F7PFJ3"/>
<dbReference type="InterPro" id="IPR045196">
    <property type="entry name" value="IF2/IF5"/>
</dbReference>
<dbReference type="KEGG" id="hsf:HLASA_1597"/>
<evidence type="ECO:0000256" key="3">
    <source>
        <dbReference type="ARBA" id="ARBA00022917"/>
    </source>
</evidence>
<dbReference type="GO" id="GO:0003743">
    <property type="term" value="F:translation initiation factor activity"/>
    <property type="evidence" value="ECO:0007669"/>
    <property type="project" value="UniProtKB-KW"/>
</dbReference>
<dbReference type="HOGENOM" id="CLU_026663_3_1_2"/>
<proteinExistence type="inferred from homology"/>
<dbReference type="EMBL" id="CP008874">
    <property type="protein sequence ID" value="AKH98088.1"/>
    <property type="molecule type" value="Genomic_DNA"/>
</dbReference>
<dbReference type="InterPro" id="IPR002735">
    <property type="entry name" value="Transl_init_fac_IF2/IF5_dom"/>
</dbReference>
<reference evidence="8" key="2">
    <citation type="submission" date="2015-05" db="EMBL/GenBank/DDBJ databases">
        <title>Complete genome sequence of Halanaeroarchaeum sulfurireducens type strain M27-SA2, a sulfate-reducer haloarchaeon from marine anoxic lake Medee.</title>
        <authorList>
            <person name="Messina E."/>
            <person name="Kublanov I.V."/>
            <person name="Toshchakov S."/>
            <person name="Arcadi E."/>
            <person name="La Spada G."/>
            <person name="La Cono V."/>
            <person name="Yakimov M.M."/>
        </authorList>
    </citation>
    <scope>NUCLEOTIDE SEQUENCE [LARGE SCALE GENOMIC DNA]</scope>
    <source>
        <strain evidence="8">M27-SA2</strain>
    </source>
</reference>
<dbReference type="GeneID" id="26010935"/>
<keyword evidence="3" id="KW-0648">Protein biosynthesis</keyword>
<evidence type="ECO:0000256" key="1">
    <source>
        <dbReference type="ARBA" id="ARBA00010397"/>
    </source>
</evidence>
<keyword evidence="2 6" id="KW-0396">Initiation factor</keyword>
<dbReference type="NCBIfam" id="NF003067">
    <property type="entry name" value="PRK03988.1"/>
    <property type="match status" value="1"/>
</dbReference>
<keyword evidence="9" id="KW-1185">Reference proteome</keyword>
<reference evidence="7 8" key="3">
    <citation type="journal article" date="2016" name="Stand. Genomic Sci.">
        <title>Complete genome sequence of 'Halanaeroarchaeum sulfurireducens' M27-SA2, a sulfur-reducing and acetate-oxidizing haloarchaeon from the deep-sea hypersaline anoxic lake Medee.</title>
        <authorList>
            <person name="Messina E."/>
            <person name="Sorokin D.Y."/>
            <person name="Kublanov I.V."/>
            <person name="Toshchakov S."/>
            <person name="Lopatina A."/>
            <person name="Arcadi E."/>
            <person name="Smedile F."/>
            <person name="La Spada G."/>
            <person name="La Cono V."/>
            <person name="Yakimov M.M."/>
        </authorList>
    </citation>
    <scope>NUCLEOTIDE SEQUENCE [LARGE SCALE GENOMIC DNA]</scope>
    <source>
        <strain evidence="7 8">M27-SA2</strain>
    </source>
</reference>
<accession>A0A0F7PFJ3</accession>
<dbReference type="SUPFAM" id="SSF75689">
    <property type="entry name" value="Zinc-binding domain of translation initiation factor 2 beta"/>
    <property type="match status" value="1"/>
</dbReference>
<evidence type="ECO:0000256" key="2">
    <source>
        <dbReference type="ARBA" id="ARBA00022540"/>
    </source>
</evidence>
<evidence type="ECO:0000313" key="9">
    <source>
        <dbReference type="Proteomes" id="UP000069906"/>
    </source>
</evidence>
<dbReference type="EMBL" id="CP011564">
    <property type="protein sequence ID" value="ALG82482.1"/>
    <property type="molecule type" value="Genomic_DNA"/>
</dbReference>
<name>A0A0F7PFJ3_9EURY</name>
<dbReference type="InterPro" id="IPR016190">
    <property type="entry name" value="Transl_init_fac_IF2/IF5_Zn-bd"/>
</dbReference>
<dbReference type="SMART" id="SM00653">
    <property type="entry name" value="eIF2B_5"/>
    <property type="match status" value="1"/>
</dbReference>
<dbReference type="Proteomes" id="UP000060390">
    <property type="component" value="Chromosome"/>
</dbReference>
<dbReference type="PANTHER" id="PTHR23001">
    <property type="entry name" value="EUKARYOTIC TRANSLATION INITIATION FACTOR"/>
    <property type="match status" value="1"/>
</dbReference>
<organism evidence="6 9">
    <name type="scientific">Halanaeroarchaeum sulfurireducens</name>
    <dbReference type="NCBI Taxonomy" id="1604004"/>
    <lineage>
        <taxon>Archaea</taxon>
        <taxon>Methanobacteriati</taxon>
        <taxon>Methanobacteriota</taxon>
        <taxon>Stenosarchaea group</taxon>
        <taxon>Halobacteria</taxon>
        <taxon>Halobacteriales</taxon>
        <taxon>Halobacteriaceae</taxon>
        <taxon>Halanaeroarchaeum</taxon>
    </lineage>
</organism>
<dbReference type="STRING" id="1604004.HLASA_1597"/>
<dbReference type="SUPFAM" id="SSF100966">
    <property type="entry name" value="Translation initiation factor 2 beta, aIF2beta, N-terminal domain"/>
    <property type="match status" value="1"/>
</dbReference>
<dbReference type="Gene3D" id="3.30.30.170">
    <property type="match status" value="1"/>
</dbReference>
<evidence type="ECO:0000256" key="4">
    <source>
        <dbReference type="SAM" id="MobiDB-lite"/>
    </source>
</evidence>
<dbReference type="Proteomes" id="UP000069906">
    <property type="component" value="Chromosome"/>
</dbReference>
<feature type="region of interest" description="Disordered" evidence="4">
    <location>
        <begin position="1"/>
        <end position="28"/>
    </location>
</feature>
<dbReference type="OrthoDB" id="38099at2157"/>
<reference evidence="6 9" key="1">
    <citation type="journal article" date="2015" name="ISME J.">
        <title>Elemental sulfur and acetate can support life of a novel strictly anaerobic haloarchaeon.</title>
        <authorList>
            <person name="Sorokin D.Y."/>
            <person name="Kublanov I.V."/>
            <person name="Gavrilov S.N."/>
            <person name="Rojo D."/>
            <person name="Roman P."/>
            <person name="Golyshin P.N."/>
            <person name="Slepak V.Z."/>
            <person name="Smedile F."/>
            <person name="Ferrer M."/>
            <person name="Messina E."/>
            <person name="La Cono V."/>
            <person name="Yakimov M.M."/>
        </authorList>
    </citation>
    <scope>NUCLEOTIDE SEQUENCE [LARGE SCALE GENOMIC DNA]</scope>
    <source>
        <strain evidence="6 9">HSR2</strain>
    </source>
</reference>
<dbReference type="RefSeq" id="WP_050048778.1">
    <property type="nucleotide sequence ID" value="NZ_CP008874.1"/>
</dbReference>